<proteinExistence type="predicted"/>
<gene>
    <name evidence="5" type="ORF">RSOLAG22IIIB_06109</name>
</gene>
<dbReference type="GO" id="GO:0030968">
    <property type="term" value="P:endoplasmic reticulum unfolded protein response"/>
    <property type="evidence" value="ECO:0007669"/>
    <property type="project" value="TreeGrafter"/>
</dbReference>
<dbReference type="GO" id="GO:0005524">
    <property type="term" value="F:ATP binding"/>
    <property type="evidence" value="ECO:0007669"/>
    <property type="project" value="UniProtKB-KW"/>
</dbReference>
<name>A0A0K6GCB2_9AGAM</name>
<dbReference type="PANTHER" id="PTHR45639">
    <property type="entry name" value="HSC70CB, ISOFORM G-RELATED"/>
    <property type="match status" value="1"/>
</dbReference>
<feature type="compositionally biased region" description="Basic and acidic residues" evidence="4">
    <location>
        <begin position="243"/>
        <end position="258"/>
    </location>
</feature>
<dbReference type="Pfam" id="PF00012">
    <property type="entry name" value="HSP70"/>
    <property type="match status" value="1"/>
</dbReference>
<feature type="region of interest" description="Disordered" evidence="4">
    <location>
        <begin position="240"/>
        <end position="281"/>
    </location>
</feature>
<organism evidence="5 6">
    <name type="scientific">Rhizoctonia solani</name>
    <dbReference type="NCBI Taxonomy" id="456999"/>
    <lineage>
        <taxon>Eukaryota</taxon>
        <taxon>Fungi</taxon>
        <taxon>Dikarya</taxon>
        <taxon>Basidiomycota</taxon>
        <taxon>Agaricomycotina</taxon>
        <taxon>Agaricomycetes</taxon>
        <taxon>Cantharellales</taxon>
        <taxon>Ceratobasidiaceae</taxon>
        <taxon>Rhizoctonia</taxon>
    </lineage>
</organism>
<feature type="region of interest" description="Disordered" evidence="4">
    <location>
        <begin position="440"/>
        <end position="463"/>
    </location>
</feature>
<evidence type="ECO:0000256" key="2">
    <source>
        <dbReference type="ARBA" id="ARBA00022840"/>
    </source>
</evidence>
<evidence type="ECO:0000256" key="4">
    <source>
        <dbReference type="SAM" id="MobiDB-lite"/>
    </source>
</evidence>
<accession>A0A0K6GCB2</accession>
<dbReference type="InterPro" id="IPR013126">
    <property type="entry name" value="Hsp_70_fam"/>
</dbReference>
<dbReference type="Gene3D" id="3.90.640.10">
    <property type="entry name" value="Actin, Chain A, domain 4"/>
    <property type="match status" value="1"/>
</dbReference>
<protein>
    <submittedName>
        <fullName evidence="5">Uncharacterized protein</fullName>
    </submittedName>
</protein>
<dbReference type="GO" id="GO:0140662">
    <property type="term" value="F:ATP-dependent protein folding chaperone"/>
    <property type="evidence" value="ECO:0007669"/>
    <property type="project" value="InterPro"/>
</dbReference>
<keyword evidence="3" id="KW-0143">Chaperone</keyword>
<dbReference type="EMBL" id="CYGV01001623">
    <property type="protein sequence ID" value="CUA76115.1"/>
    <property type="molecule type" value="Genomic_DNA"/>
</dbReference>
<dbReference type="SUPFAM" id="SSF53067">
    <property type="entry name" value="Actin-like ATPase domain"/>
    <property type="match status" value="1"/>
</dbReference>
<feature type="region of interest" description="Disordered" evidence="4">
    <location>
        <begin position="342"/>
        <end position="371"/>
    </location>
</feature>
<dbReference type="GO" id="GO:0034663">
    <property type="term" value="C:endoplasmic reticulum chaperone complex"/>
    <property type="evidence" value="ECO:0007669"/>
    <property type="project" value="TreeGrafter"/>
</dbReference>
<reference evidence="5 6" key="1">
    <citation type="submission" date="2015-07" db="EMBL/GenBank/DDBJ databases">
        <authorList>
            <person name="Noorani M."/>
        </authorList>
    </citation>
    <scope>NUCLEOTIDE SEQUENCE [LARGE SCALE GENOMIC DNA]</scope>
    <source>
        <strain evidence="5">BBA 69670</strain>
    </source>
</reference>
<dbReference type="InterPro" id="IPR043129">
    <property type="entry name" value="ATPase_NBD"/>
</dbReference>
<sequence>MLTPGTEPTRHIQTDLEAKFATNLEYELIDRPYAKFARGTERVKVIWSLDTEVNAGVEGLVGDNDFKTKLEQKAFDQSTEDLFWTSWDAMDATSDGVTDVERVISHSGNTRVPFAQTVANHAVGSAKLATNTEADEACVLGTAFYGASLSRQFRTKPVAGSGYGRLGSLPVSYYRAQGNDGGTLAWYSYQGRNRAGEDLDYEAQARFDAVVGFEEPASQPASQPSSNVPTPQYMIAVSASEGTKVEDEPKKPVEKLESSEITPSLEPGITRPTSPEEKKAGHKRLIYNAATSTKQEREEAINGLEEFPYRFRCLPSGLGESPFHGFSTAEERAKAKEAIDGEMNPRPVQTPKKSGPGATRQWKPLSSTAKSVETGPQALKDLQQAMFAAKIFVPKGRVADGRKRDVPEWAGGCAKDFAEACGYGVDCSRGELMWDEVVEHDSEDYQEEVESEGCDEEDYDSDE</sequence>
<keyword evidence="1" id="KW-0547">Nucleotide-binding</keyword>
<evidence type="ECO:0000256" key="3">
    <source>
        <dbReference type="ARBA" id="ARBA00023186"/>
    </source>
</evidence>
<evidence type="ECO:0000313" key="6">
    <source>
        <dbReference type="Proteomes" id="UP000044841"/>
    </source>
</evidence>
<evidence type="ECO:0000256" key="1">
    <source>
        <dbReference type="ARBA" id="ARBA00022741"/>
    </source>
</evidence>
<dbReference type="Proteomes" id="UP000044841">
    <property type="component" value="Unassembled WGS sequence"/>
</dbReference>
<dbReference type="AlphaFoldDB" id="A0A0K6GCB2"/>
<dbReference type="PANTHER" id="PTHR45639:SF3">
    <property type="entry name" value="HYPOXIA UP-REGULATED PROTEIN 1"/>
    <property type="match status" value="1"/>
</dbReference>
<keyword evidence="6" id="KW-1185">Reference proteome</keyword>
<keyword evidence="2" id="KW-0067">ATP-binding</keyword>
<evidence type="ECO:0000313" key="5">
    <source>
        <dbReference type="EMBL" id="CUA76115.1"/>
    </source>
</evidence>
<dbReference type="Gene3D" id="3.30.420.40">
    <property type="match status" value="2"/>
</dbReference>